<dbReference type="SUPFAM" id="SSF50800">
    <property type="entry name" value="PK beta-barrel domain-like"/>
    <property type="match status" value="1"/>
</dbReference>
<reference evidence="2 3" key="1">
    <citation type="submission" date="2015-05" db="EMBL/GenBank/DDBJ databases">
        <title>Genome sequencing and analysis of members of genus Stenotrophomonas.</title>
        <authorList>
            <person name="Patil P.P."/>
            <person name="Midha S."/>
            <person name="Patil P.B."/>
        </authorList>
    </citation>
    <scope>NUCLEOTIDE SEQUENCE [LARGE SCALE GENOMIC DNA]</scope>
    <source>
        <strain evidence="2 3">DSM 21858</strain>
    </source>
</reference>
<dbReference type="GO" id="GO:0003824">
    <property type="term" value="F:catalytic activity"/>
    <property type="evidence" value="ECO:0007669"/>
    <property type="project" value="InterPro"/>
</dbReference>
<dbReference type="RefSeq" id="WP_057658233.1">
    <property type="nucleotide sequence ID" value="NZ_LDJL01000008.1"/>
</dbReference>
<proteinExistence type="predicted"/>
<dbReference type="Pfam" id="PF03473">
    <property type="entry name" value="MOSC"/>
    <property type="match status" value="1"/>
</dbReference>
<sequence>MPLNPDSPLAKLMATLPRSGQLRWIGLRPSREQPMDAVGEAIAVTGGGLEGDRYHGGSGKRGVTLIQAEHLPVISALADFPNLMPELLRRNLVVSGLPLIALKGRRFRIGEVVLEGTEPCDPCSRMEAALGPGGYNAMRGMGGLCARIVEGGRIAIGDRVEAL</sequence>
<dbReference type="InterPro" id="IPR052716">
    <property type="entry name" value="MOSC_domain"/>
</dbReference>
<dbReference type="GO" id="GO:0030170">
    <property type="term" value="F:pyridoxal phosphate binding"/>
    <property type="evidence" value="ECO:0007669"/>
    <property type="project" value="InterPro"/>
</dbReference>
<dbReference type="STRING" id="344882.ABB29_08410"/>
<protein>
    <submittedName>
        <fullName evidence="2">Molybdenum cofactor sulfurase</fullName>
    </submittedName>
</protein>
<dbReference type="AlphaFoldDB" id="A0A0R0CJ37"/>
<dbReference type="OrthoDB" id="1550913at2"/>
<accession>A0A0R0CJ37</accession>
<dbReference type="Gene3D" id="2.40.33.20">
    <property type="entry name" value="PK beta-barrel domain-like"/>
    <property type="match status" value="1"/>
</dbReference>
<organism evidence="2 3">
    <name type="scientific">Pseudoxanthomonas dokdonensis</name>
    <dbReference type="NCBI Taxonomy" id="344882"/>
    <lineage>
        <taxon>Bacteria</taxon>
        <taxon>Pseudomonadati</taxon>
        <taxon>Pseudomonadota</taxon>
        <taxon>Gammaproteobacteria</taxon>
        <taxon>Lysobacterales</taxon>
        <taxon>Lysobacteraceae</taxon>
        <taxon>Pseudoxanthomonas</taxon>
    </lineage>
</organism>
<dbReference type="PATRIC" id="fig|344882.3.peg.3036"/>
<keyword evidence="3" id="KW-1185">Reference proteome</keyword>
<feature type="domain" description="MOSC" evidence="1">
    <location>
        <begin position="36"/>
        <end position="163"/>
    </location>
</feature>
<comment type="caution">
    <text evidence="2">The sequence shown here is derived from an EMBL/GenBank/DDBJ whole genome shotgun (WGS) entry which is preliminary data.</text>
</comment>
<gene>
    <name evidence="2" type="ORF">ABB29_08410</name>
</gene>
<dbReference type="InterPro" id="IPR011037">
    <property type="entry name" value="Pyrv_Knase-like_insert_dom_sf"/>
</dbReference>
<dbReference type="InterPro" id="IPR005302">
    <property type="entry name" value="MoCF_Sase_C"/>
</dbReference>
<dbReference type="PANTHER" id="PTHR36930">
    <property type="entry name" value="METAL-SULFUR CLUSTER BIOSYNTHESIS PROTEINS YUAD-RELATED"/>
    <property type="match status" value="1"/>
</dbReference>
<evidence type="ECO:0000259" key="1">
    <source>
        <dbReference type="PROSITE" id="PS51340"/>
    </source>
</evidence>
<dbReference type="EMBL" id="LDJL01000008">
    <property type="protein sequence ID" value="KRG69855.1"/>
    <property type="molecule type" value="Genomic_DNA"/>
</dbReference>
<name>A0A0R0CJ37_9GAMM</name>
<evidence type="ECO:0000313" key="2">
    <source>
        <dbReference type="EMBL" id="KRG69855.1"/>
    </source>
</evidence>
<dbReference type="Proteomes" id="UP000052052">
    <property type="component" value="Unassembled WGS sequence"/>
</dbReference>
<dbReference type="PROSITE" id="PS51340">
    <property type="entry name" value="MOSC"/>
    <property type="match status" value="1"/>
</dbReference>
<dbReference type="PANTHER" id="PTHR36930:SF1">
    <property type="entry name" value="MOSC DOMAIN-CONTAINING PROTEIN"/>
    <property type="match status" value="1"/>
</dbReference>
<dbReference type="GO" id="GO:0030151">
    <property type="term" value="F:molybdenum ion binding"/>
    <property type="evidence" value="ECO:0007669"/>
    <property type="project" value="InterPro"/>
</dbReference>
<evidence type="ECO:0000313" key="3">
    <source>
        <dbReference type="Proteomes" id="UP000052052"/>
    </source>
</evidence>